<keyword evidence="3" id="KW-1185">Reference proteome</keyword>
<accession>A0A494G9V5</accession>
<dbReference type="Gramene" id="Solyc00g112710.1.1">
    <property type="protein sequence ID" value="Solyc00g112710.1.1.1.CDS"/>
    <property type="gene ID" value="Solyc00g112710.1"/>
</dbReference>
<organism evidence="2">
    <name type="scientific">Solanum lycopersicum</name>
    <name type="common">Tomato</name>
    <name type="synonym">Lycopersicon esculentum</name>
    <dbReference type="NCBI Taxonomy" id="4081"/>
    <lineage>
        <taxon>Eukaryota</taxon>
        <taxon>Viridiplantae</taxon>
        <taxon>Streptophyta</taxon>
        <taxon>Embryophyta</taxon>
        <taxon>Tracheophyta</taxon>
        <taxon>Spermatophyta</taxon>
        <taxon>Magnoliopsida</taxon>
        <taxon>eudicotyledons</taxon>
        <taxon>Gunneridae</taxon>
        <taxon>Pentapetalae</taxon>
        <taxon>asterids</taxon>
        <taxon>lamiids</taxon>
        <taxon>Solanales</taxon>
        <taxon>Solanaceae</taxon>
        <taxon>Solanoideae</taxon>
        <taxon>Solaneae</taxon>
        <taxon>Solanum</taxon>
        <taxon>Solanum subgen. Lycopersicon</taxon>
    </lineage>
</organism>
<evidence type="ECO:0000313" key="2">
    <source>
        <dbReference type="EnsemblPlants" id="Solyc00g112710.1.1.1.CDS"/>
    </source>
</evidence>
<reference evidence="2" key="1">
    <citation type="journal article" date="2012" name="Nature">
        <title>The tomato genome sequence provides insights into fleshy fruit evolution.</title>
        <authorList>
            <consortium name="Tomato Genome Consortium"/>
        </authorList>
    </citation>
    <scope>NUCLEOTIDE SEQUENCE [LARGE SCALE GENOMIC DNA]</scope>
    <source>
        <strain evidence="2">cv. Heinz 1706</strain>
    </source>
</reference>
<evidence type="ECO:0000256" key="1">
    <source>
        <dbReference type="SAM" id="MobiDB-lite"/>
    </source>
</evidence>
<dbReference type="InParanoid" id="A0A494G9V5"/>
<dbReference type="PaxDb" id="4081-Solyc00g112710.1.1"/>
<name>A0A494G9V5_SOLLC</name>
<reference evidence="2" key="2">
    <citation type="submission" date="2019-04" db="UniProtKB">
        <authorList>
            <consortium name="EnsemblPlants"/>
        </authorList>
    </citation>
    <scope>IDENTIFICATION</scope>
    <source>
        <strain evidence="2">cv. Heinz 1706</strain>
    </source>
</reference>
<dbReference type="AlphaFoldDB" id="A0A494G9V5"/>
<proteinExistence type="predicted"/>
<dbReference type="Proteomes" id="UP000004994">
    <property type="component" value="Unassembled WGS sequence"/>
</dbReference>
<feature type="compositionally biased region" description="Basic and acidic residues" evidence="1">
    <location>
        <begin position="51"/>
        <end position="63"/>
    </location>
</feature>
<feature type="compositionally biased region" description="Polar residues" evidence="1">
    <location>
        <begin position="70"/>
        <end position="85"/>
    </location>
</feature>
<feature type="region of interest" description="Disordered" evidence="1">
    <location>
        <begin position="40"/>
        <end position="85"/>
    </location>
</feature>
<dbReference type="EnsemblPlants" id="Solyc00g112710.1.1">
    <property type="protein sequence ID" value="Solyc00g112710.1.1.1.CDS"/>
    <property type="gene ID" value="Solyc00g112710.1"/>
</dbReference>
<evidence type="ECO:0000313" key="3">
    <source>
        <dbReference type="Proteomes" id="UP000004994"/>
    </source>
</evidence>
<sequence length="85" mass="9488">MASPDDIEWSRCEWRSTNPVSMKSIIPMCRVFATTSRRSGQTTLCTPGISETHRSNGETENRRAAPLSPDQLQSIGHTSQLVRLN</sequence>
<protein>
    <submittedName>
        <fullName evidence="2">Uncharacterized protein</fullName>
    </submittedName>
</protein>